<dbReference type="Pfam" id="PF13517">
    <property type="entry name" value="FG-GAP_3"/>
    <property type="match status" value="2"/>
</dbReference>
<evidence type="ECO:0000256" key="1">
    <source>
        <dbReference type="ARBA" id="ARBA00022729"/>
    </source>
</evidence>
<dbReference type="InterPro" id="IPR013517">
    <property type="entry name" value="FG-GAP"/>
</dbReference>
<dbReference type="InterPro" id="IPR001322">
    <property type="entry name" value="Lamin_tail_dom"/>
</dbReference>
<keyword evidence="1 2" id="KW-0732">Signal</keyword>
<dbReference type="InterPro" id="IPR026444">
    <property type="entry name" value="Secre_tail"/>
</dbReference>
<feature type="chain" id="PRO_5015436218" description="LTD domain-containing protein" evidence="2">
    <location>
        <begin position="32"/>
        <end position="2769"/>
    </location>
</feature>
<comment type="caution">
    <text evidence="4">The sequence shown here is derived from an EMBL/GenBank/DDBJ whole genome shotgun (WGS) entry which is preliminary data.</text>
</comment>
<reference evidence="4 5" key="1">
    <citation type="submission" date="2018-01" db="EMBL/GenBank/DDBJ databases">
        <title>A novel member of the phylum Bacteroidetes isolated from glacier ice.</title>
        <authorList>
            <person name="Liu Q."/>
            <person name="Xin Y.-H."/>
        </authorList>
    </citation>
    <scope>NUCLEOTIDE SEQUENCE [LARGE SCALE GENOMIC DNA]</scope>
    <source>
        <strain evidence="4 5">RB1R16</strain>
    </source>
</reference>
<dbReference type="SUPFAM" id="SSF74853">
    <property type="entry name" value="Lamin A/C globular tail domain"/>
    <property type="match status" value="1"/>
</dbReference>
<dbReference type="EMBL" id="PPSL01000002">
    <property type="protein sequence ID" value="PQJ11346.1"/>
    <property type="molecule type" value="Genomic_DNA"/>
</dbReference>
<gene>
    <name evidence="4" type="ORF">CJD36_005970</name>
</gene>
<dbReference type="Gene3D" id="2.60.40.3080">
    <property type="match status" value="1"/>
</dbReference>
<evidence type="ECO:0000313" key="4">
    <source>
        <dbReference type="EMBL" id="PQJ11346.1"/>
    </source>
</evidence>
<name>A0A2S7SXT8_9BACT</name>
<sequence>MRHSLQSTAFRSTVLTLTLLVSMLFSRTANGQTSTLVISQVYGGGGATGATYLNDFVELFNPTTSTITITNWSIQYAATTGTSWGVTTIPSAVIAPGKYYLIQLASGGAVGSSLPTPDLTGSTNMSATVGKVALCSNTTALTVANPSGGALVDLVGFGTGTNGFEGAGPTATLSASLAAIRASAGCTDNNSNNTDFTTGTPSARNSSSSANICGVTNYYWSGSGTLSSTANWGVNTNGTGTAPTNFTNSGQTFNIRNGGTPTLTANWTVTGGGSKIVVENNDLTIPSGFSIIGKIDVNSGRTLTISNATTPTLGTLNASSTVIYNNGTANTLNFITTYGNIIFDGAATTITAPPVYNNMRFAGSITLTNSASFNAPLANLIPVSSSAQTLTGNSGSFTIDSFISVAGTKTGTLTLASGTTMTLAGSLKMDNTGSPNVFNDGGNTINVKGYVITAGNAAGYSLSGTINVVPTAAMLFMGSATTLGGVAALPNVTLGTSASLSSFVGTSTVAGNLSIASGYTSTLTLGNLSIGGNYTWSPTATKVASGANVTFNGTAQTFSTAVAAGHVFSTTTIAASTGLTAVTKYNTGDFTWNSGSLTVAPGTTTAVGTTFSVTGVFSGSSAKTLLGRGTIGDVPTTTNLNGGLLKLTGTSTATNGITVGSATTPFNSAVLDLTSAGAWNDVASNSISINPYSQLYMTVAPTTATNFPISLKGIGNNISTTYGLGALKTAAIITLANPVTIAADATINASAALTLSGPITFTGQLTKRGAGLMTIAGSSTSISGAGGFKLSEGAATVLSGSSLGSGPLEIAEASTTTLTLTLNNTQTVSELSSSWTKVSGNQVNVLNLASGSALTITQTSNTTFGDRTGVTSLKNTITGPGNLTKLGSGALTLTSGAHAHTGSLTVGAGTFTLAPSLTGSTFADGGVTVSGGALVVTPAALTTLGYTGGIVASSGSMTVVNSVSLTLGSLTVSGANVTLTNGATLQQNASGSPVAISSGSLTINGSVAASLGLGGISASGGTFRVANTAGVVTLGSMNISGTSVTLANAAAVTQGTSGTLTMSSGSLNITGAATVTLGAGGITLSGGVLNISPSAPPATLTFTGATVTLSAPTYLSGGAISTGGIGGTTIINCGTVTLTSNSTITLGTGAAHSIKFGTSATGWTGGALLTIRGWQGSFQSGTAVSTKGKVFFGTAAGLGANLAQIKFDDGTYVYDALQLSTGEVVPKAFITTNAPSPAGPYYNDNPIALTVGYTYTGPTLPAGTVYTVEVSDIAGSYVSPIASASSTVSPIAVTIPSLTPVGTYKIRISSSSPLAITGTEQSLVLVGHPPIITALSAYAGVAPGQTISITGSNFNIVPSFNKVSFGATGVNADTTSTISTLIVTVPVGATADLVTVNDITTHLSANSPKVFVPDYKNEYFTTAQTFQTPVTYATDSSTNFGFTPWNSAVGDLDGDGDLDLVVLTGKLSPATSYIATYENIGTNGGSADFSTSTFRRVSFRASSAIGTSVKIADMDDDGKPDVIVSSINSAAINVFRNVTTGYSTTLHGAITYDTRTDVSYNPRAANAQKITIADFDKDGRPDIAGGCFGSSGTGTNESRLVVIRNKTTSGVSFGTASAFFDTVTYTSNNNTGATGSSACSGDFTGDGKIDIAMIDQNRTGAGTVSIFKNTCPSVGTISFTLQSGPLTTGIGAADIATADFNGDGSLDLVVSNQLSSTIDVYLNTNDTTAPFVATPSYSMTGLTYAGPSGTVSLAPAGLAVADMNGDGKVDVIAVSSNNAIGGATSDTMLIYTNTTTLVGTPAFSAPFILHTGGSAASAGVIVADLDKDKYPDLIVANISDNTISIIRNKPTLNIGSITGVPTPLCYLATTTLSYSTASIGSPYTGSPLPTDLSGQWTSTDPSLATINSSTGVVQGLAFGTPTISYQITVTGTNLSGSASNTLTVNKVDISPDAAPALCIGATTLPIGYSAVDGTPTNYSVAYDATALAAGFLDVSNAVLSGGTITLVVPGTAVAGQTYHSSITVSDASCTSTPAYDVAFNSYDPPTASIGASTATPCNNHYAEILFTGTIDASFNYSVDGITASPEVLTGGAFTLALPHVTASHAYVLIDVQDVHCTTTYNTTQNVSPISMNWVGGVTSHTTEWNQANNWTCLEVPGDTDIVHISNITPRPEVLADSIANALDITLLSGATLTLNTASVLNVKGNVSNNGIVIGAGTMIMNGTSAQTIDGIGFVDRLTIDNSAGATINTGARATVKSLLTVNAGDLATNDSLALFSDANGSARIGEIPGAGASITGKVKVYQYIPAGYRRFRFWAHPFSDTLSLSQLQFYMDITGSGGAGNGFTTTTTNAPSAFRLDPFTENSSLGYDPGWKPITKINGTAADSNKLKPGQGLRLFMRGAKGEGLIGFPYIIHENTVAMIGNVNQGTKVITLNRGAGPDPTLMDFNMVGNPFASPVNIGAALWNASDLNMSGTGDITGAAAYVWNASLGVAGQFQPVDIDGSNYFLQANACFQVRAAGNNKHITFTESMKSDTVTTPLFKQSSSEHLTLNIYDANYHMWDMWKLRFNSAANDAEDAKYDAVKPSGADFNFYSMSADNKKMVIDARPFVKDATIPLGISSPYKQDFIIRADDMKLAEGTAVFLHDKMLKKYVELQAGTEYRFTVSNDKSSQGNDRFEIAMKPAQVVATGFKVTMAPNPTSDDVKISFTSNKKDNVSIRVMDMSGVTVYTQDLGAVQNGNTVVSLGKFASGIYMIELTSGTEHSIQKLVKE</sequence>
<protein>
    <recommendedName>
        <fullName evidence="3">LTD domain-containing protein</fullName>
    </recommendedName>
</protein>
<dbReference type="RefSeq" id="WP_105038225.1">
    <property type="nucleotide sequence ID" value="NZ_PPSL01000002.1"/>
</dbReference>
<dbReference type="Gene3D" id="2.60.40.1080">
    <property type="match status" value="1"/>
</dbReference>
<evidence type="ECO:0000313" key="5">
    <source>
        <dbReference type="Proteomes" id="UP000239872"/>
    </source>
</evidence>
<feature type="signal peptide" evidence="2">
    <location>
        <begin position="1"/>
        <end position="31"/>
    </location>
</feature>
<dbReference type="PANTHER" id="PTHR44103">
    <property type="entry name" value="PROPROTEIN CONVERTASE P"/>
    <property type="match status" value="1"/>
</dbReference>
<dbReference type="OrthoDB" id="9800417at2"/>
<accession>A0A2S7SXT8</accession>
<dbReference type="Pfam" id="PF00932">
    <property type="entry name" value="LTD"/>
    <property type="match status" value="1"/>
</dbReference>
<dbReference type="SUPFAM" id="SSF69318">
    <property type="entry name" value="Integrin alpha N-terminal domain"/>
    <property type="match status" value="1"/>
</dbReference>
<dbReference type="PANTHER" id="PTHR44103:SF1">
    <property type="entry name" value="PROPROTEIN CONVERTASE P"/>
    <property type="match status" value="1"/>
</dbReference>
<dbReference type="InterPro" id="IPR036415">
    <property type="entry name" value="Lamin_tail_dom_sf"/>
</dbReference>
<evidence type="ECO:0000256" key="2">
    <source>
        <dbReference type="SAM" id="SignalP"/>
    </source>
</evidence>
<dbReference type="Proteomes" id="UP000239872">
    <property type="component" value="Unassembled WGS sequence"/>
</dbReference>
<organism evidence="4 5">
    <name type="scientific">Flavipsychrobacter stenotrophus</name>
    <dbReference type="NCBI Taxonomy" id="2077091"/>
    <lineage>
        <taxon>Bacteria</taxon>
        <taxon>Pseudomonadati</taxon>
        <taxon>Bacteroidota</taxon>
        <taxon>Chitinophagia</taxon>
        <taxon>Chitinophagales</taxon>
        <taxon>Chitinophagaceae</taxon>
        <taxon>Flavipsychrobacter</taxon>
    </lineage>
</organism>
<dbReference type="PROSITE" id="PS51841">
    <property type="entry name" value="LTD"/>
    <property type="match status" value="1"/>
</dbReference>
<proteinExistence type="predicted"/>
<keyword evidence="5" id="KW-1185">Reference proteome</keyword>
<feature type="domain" description="LTD" evidence="3">
    <location>
        <begin position="21"/>
        <end position="159"/>
    </location>
</feature>
<dbReference type="NCBIfam" id="TIGR04183">
    <property type="entry name" value="Por_Secre_tail"/>
    <property type="match status" value="1"/>
</dbReference>
<dbReference type="Pfam" id="PF18962">
    <property type="entry name" value="Por_Secre_tail"/>
    <property type="match status" value="1"/>
</dbReference>
<dbReference type="InterPro" id="IPR028994">
    <property type="entry name" value="Integrin_alpha_N"/>
</dbReference>
<dbReference type="Gene3D" id="2.130.10.130">
    <property type="entry name" value="Integrin alpha, N-terminal"/>
    <property type="match status" value="2"/>
</dbReference>
<evidence type="ECO:0000259" key="3">
    <source>
        <dbReference type="PROSITE" id="PS51841"/>
    </source>
</evidence>